<reference evidence="10 11" key="1">
    <citation type="journal article" date="2013" name="Nature">
        <title>Insights into bilaterian evolution from three spiralian genomes.</title>
        <authorList>
            <person name="Simakov O."/>
            <person name="Marletaz F."/>
            <person name="Cho S.J."/>
            <person name="Edsinger-Gonzales E."/>
            <person name="Havlak P."/>
            <person name="Hellsten U."/>
            <person name="Kuo D.H."/>
            <person name="Larsson T."/>
            <person name="Lv J."/>
            <person name="Arendt D."/>
            <person name="Savage R."/>
            <person name="Osoegawa K."/>
            <person name="de Jong P."/>
            <person name="Grimwood J."/>
            <person name="Chapman J.A."/>
            <person name="Shapiro H."/>
            <person name="Aerts A."/>
            <person name="Otillar R.P."/>
            <person name="Terry A.Y."/>
            <person name="Boore J.L."/>
            <person name="Grigoriev I.V."/>
            <person name="Lindberg D.R."/>
            <person name="Seaver E.C."/>
            <person name="Weisblat D.A."/>
            <person name="Putnam N.H."/>
            <person name="Rokhsar D.S."/>
        </authorList>
    </citation>
    <scope>NUCLEOTIDE SEQUENCE [LARGE SCALE GENOMIC DNA]</scope>
</reference>
<dbReference type="PROSITE" id="PS00116">
    <property type="entry name" value="DNA_POLYMERASE_B"/>
    <property type="match status" value="1"/>
</dbReference>
<gene>
    <name evidence="10" type="ORF">LOTGIDRAFT_173756</name>
</gene>
<protein>
    <recommendedName>
        <fullName evidence="2">DNA-directed DNA polymerase</fullName>
        <ecNumber evidence="2">2.7.7.7</ecNumber>
    </recommendedName>
</protein>
<evidence type="ECO:0000256" key="7">
    <source>
        <dbReference type="ARBA" id="ARBA00023125"/>
    </source>
</evidence>
<dbReference type="InterPro" id="IPR004868">
    <property type="entry name" value="DNA-dir_DNA_pol_B_mt/vir"/>
</dbReference>
<evidence type="ECO:0000256" key="3">
    <source>
        <dbReference type="ARBA" id="ARBA00022679"/>
    </source>
</evidence>
<evidence type="ECO:0000256" key="4">
    <source>
        <dbReference type="ARBA" id="ARBA00022695"/>
    </source>
</evidence>
<evidence type="ECO:0000259" key="9">
    <source>
        <dbReference type="Pfam" id="PF03175"/>
    </source>
</evidence>
<evidence type="ECO:0000256" key="8">
    <source>
        <dbReference type="ARBA" id="ARBA00049244"/>
    </source>
</evidence>
<evidence type="ECO:0000313" key="10">
    <source>
        <dbReference type="EMBL" id="ESO99267.1"/>
    </source>
</evidence>
<dbReference type="GO" id="GO:0003887">
    <property type="term" value="F:DNA-directed DNA polymerase activity"/>
    <property type="evidence" value="ECO:0007669"/>
    <property type="project" value="UniProtKB-KW"/>
</dbReference>
<accession>V4APX6</accession>
<name>V4APX6_LOTGI</name>
<dbReference type="Pfam" id="PF03175">
    <property type="entry name" value="DNA_pol_B_2"/>
    <property type="match status" value="1"/>
</dbReference>
<dbReference type="EC" id="2.7.7.7" evidence="2"/>
<comment type="similarity">
    <text evidence="1">Belongs to the DNA polymerase type-B family.</text>
</comment>
<dbReference type="EMBL" id="KB201038">
    <property type="protein sequence ID" value="ESO99267.1"/>
    <property type="molecule type" value="Genomic_DNA"/>
</dbReference>
<keyword evidence="5" id="KW-0235">DNA replication</keyword>
<evidence type="ECO:0000313" key="11">
    <source>
        <dbReference type="Proteomes" id="UP000030746"/>
    </source>
</evidence>
<dbReference type="InterPro" id="IPR017964">
    <property type="entry name" value="DNA-dir_DNA_pol_B_CS"/>
</dbReference>
<evidence type="ECO:0000256" key="5">
    <source>
        <dbReference type="ARBA" id="ARBA00022705"/>
    </source>
</evidence>
<dbReference type="HOGENOM" id="CLU_010254_0_0_1"/>
<keyword evidence="6" id="KW-0239">DNA-directed DNA polymerase</keyword>
<dbReference type="InterPro" id="IPR023211">
    <property type="entry name" value="DNA_pol_palm_dom_sf"/>
</dbReference>
<dbReference type="GO" id="GO:0000166">
    <property type="term" value="F:nucleotide binding"/>
    <property type="evidence" value="ECO:0007669"/>
    <property type="project" value="InterPro"/>
</dbReference>
<organism evidence="10 11">
    <name type="scientific">Lottia gigantea</name>
    <name type="common">Giant owl limpet</name>
    <dbReference type="NCBI Taxonomy" id="225164"/>
    <lineage>
        <taxon>Eukaryota</taxon>
        <taxon>Metazoa</taxon>
        <taxon>Spiralia</taxon>
        <taxon>Lophotrochozoa</taxon>
        <taxon>Mollusca</taxon>
        <taxon>Gastropoda</taxon>
        <taxon>Patellogastropoda</taxon>
        <taxon>Lottioidea</taxon>
        <taxon>Lottiidae</taxon>
        <taxon>Lottia</taxon>
    </lineage>
</organism>
<dbReference type="GO" id="GO:0006260">
    <property type="term" value="P:DNA replication"/>
    <property type="evidence" value="ECO:0007669"/>
    <property type="project" value="UniProtKB-KW"/>
</dbReference>
<evidence type="ECO:0000256" key="1">
    <source>
        <dbReference type="ARBA" id="ARBA00005755"/>
    </source>
</evidence>
<keyword evidence="11" id="KW-1185">Reference proteome</keyword>
<dbReference type="RefSeq" id="XP_009050058.1">
    <property type="nucleotide sequence ID" value="XM_009051810.1"/>
</dbReference>
<comment type="catalytic activity">
    <reaction evidence="8">
        <text>DNA(n) + a 2'-deoxyribonucleoside 5'-triphosphate = DNA(n+1) + diphosphate</text>
        <dbReference type="Rhea" id="RHEA:22508"/>
        <dbReference type="Rhea" id="RHEA-COMP:17339"/>
        <dbReference type="Rhea" id="RHEA-COMP:17340"/>
        <dbReference type="ChEBI" id="CHEBI:33019"/>
        <dbReference type="ChEBI" id="CHEBI:61560"/>
        <dbReference type="ChEBI" id="CHEBI:173112"/>
        <dbReference type="EC" id="2.7.7.7"/>
    </reaction>
</comment>
<dbReference type="KEGG" id="lgi:LOTGIDRAFT_173756"/>
<dbReference type="GeneID" id="20242511"/>
<dbReference type="AlphaFoldDB" id="V4APX6"/>
<dbReference type="OrthoDB" id="10265614at2759"/>
<dbReference type="Proteomes" id="UP000030746">
    <property type="component" value="Unassembled WGS sequence"/>
</dbReference>
<keyword evidence="4" id="KW-0548">Nucleotidyltransferase</keyword>
<keyword evidence="7" id="KW-0238">DNA-binding</keyword>
<feature type="domain" description="DNA-directed DNA polymerase family B mitochondria/virus" evidence="9">
    <location>
        <begin position="640"/>
        <end position="817"/>
    </location>
</feature>
<evidence type="ECO:0000256" key="6">
    <source>
        <dbReference type="ARBA" id="ARBA00022932"/>
    </source>
</evidence>
<dbReference type="Gene3D" id="3.90.1600.10">
    <property type="entry name" value="Palm domain of DNA polymerase"/>
    <property type="match status" value="1"/>
</dbReference>
<dbReference type="GO" id="GO:0003677">
    <property type="term" value="F:DNA binding"/>
    <property type="evidence" value="ECO:0007669"/>
    <property type="project" value="UniProtKB-KW"/>
</dbReference>
<evidence type="ECO:0000256" key="2">
    <source>
        <dbReference type="ARBA" id="ARBA00012417"/>
    </source>
</evidence>
<keyword evidence="3" id="KW-0808">Transferase</keyword>
<sequence length="1072" mass="125783">MDRLYEIETKNDKYVDQFKLHVIYNKDILGIKDLDMILETENPPSSKIIKIPPSTKILGQPLEPIESSSHELLRTTDFEYVKLFFVLGRKYTSIDVHKSQQEREFIVFLSYGEDFELKGKIILMKDNFQEIKRSTVGRGGTDLLKKINEYEGENCYISTDGHCFIKCVNRVLNKDLTCKFQEYINGFSKANRKGVMTCARMKEFTKKFNTSFQIYNPKNRHFHPRDVHDELDWFFYLHNSHFCLIRRSQKNLGIQEIEDNYEQVWKTCRDDNAVTQVSPLKLNVLSSMSDDALFAWDCETYSEKDTRRAIPYACTLIKLEKLRKKLEKDIFLTDNVPEEFYDKLMNVVEIFVGTDCIDQMLKYLGQYDRKRLILISHNGSGFDNWIVLKNTKKLTHCPLKTPRGILSFPLSNPYTDEDLQKKWKRQKEIKGNYLQHINFTCSYQHEKSSLAAWGNSSNLPANLRKIADVDIAKYTQDNWEELRHEWEPYAKRDTLCLGACLIKYNQVMKEVVNQNMSNNLTAPSLKGWYYLYHYDKEMVEEEWYETTRMVVKHTEKENVEKVYSHTNPFIRNFIRRSIKGGRVSANRKSFETNKMDEICNVLKEYISQSDTELESNNIIDLYKEYSASTKDKTEVHSRLKKIECTKLMAFDANGLYASAMSDLDSEYPRAESGRPFLPEEEKEFVKLFNKQKFRPRTAILTVWFDYPKNMFLQPIPAKDKITFTNKEGKKETGNKIRFRNGFCHDVLTSVDIQEIVKAGGRIIRILDGIVYEENFKTPPYRDYILILRDLRNKYKREGNIVDSNCMKLLGNSLYGKSIQKDIDIYGMKQLYRPTLIHVLKPMRKLMIPNILLKQKLEKKITTEDSKSTRLTPSHLGSFVLSHSKKRMNNFIHVINGFYKPEIYYTDTDSLYISSNNWKKLNRAGLVSEKDYCKGKNDYGDGGIIFGLYLAPKVKYNIVLTSDGVLKEEKTFKGYSNDKISVEDYVQLASGHDVSNEFKKQWEKSFTNGVVIPNDKQTKAFRSFLNNVKRKPPNSEGIMYPYDDKDEYSFDENYEFDDFDYLTIQEENEDCFK</sequence>
<dbReference type="InterPro" id="IPR043502">
    <property type="entry name" value="DNA/RNA_pol_sf"/>
</dbReference>
<dbReference type="SUPFAM" id="SSF56672">
    <property type="entry name" value="DNA/RNA polymerases"/>
    <property type="match status" value="1"/>
</dbReference>
<proteinExistence type="inferred from homology"/>
<dbReference type="CTD" id="20242511"/>